<comment type="subcellular location">
    <subcellularLocation>
        <location evidence="1 6">Endoplasmic reticulum membrane</location>
        <topology evidence="1 6">Multi-pass membrane protein</topology>
    </subcellularLocation>
</comment>
<gene>
    <name evidence="9" type="ORF">SASPL_135759</name>
</gene>
<feature type="region of interest" description="Disordered" evidence="7">
    <location>
        <begin position="1"/>
        <end position="26"/>
    </location>
</feature>
<dbReference type="Proteomes" id="UP000298416">
    <property type="component" value="Unassembled WGS sequence"/>
</dbReference>
<keyword evidence="5 6" id="KW-0472">Membrane</keyword>
<keyword evidence="3 6" id="KW-0256">Endoplasmic reticulum</keyword>
<evidence type="ECO:0000256" key="4">
    <source>
        <dbReference type="ARBA" id="ARBA00022989"/>
    </source>
</evidence>
<accession>A0A8X8X0C1</accession>
<dbReference type="InterPro" id="IPR045064">
    <property type="entry name" value="Reticulon-like"/>
</dbReference>
<evidence type="ECO:0000259" key="8">
    <source>
        <dbReference type="PROSITE" id="PS50845"/>
    </source>
</evidence>
<keyword evidence="10" id="KW-1185">Reference proteome</keyword>
<dbReference type="OrthoDB" id="567788at2759"/>
<comment type="caution">
    <text evidence="6">Lacks conserved residue(s) required for the propagation of feature annotation.</text>
</comment>
<evidence type="ECO:0000256" key="5">
    <source>
        <dbReference type="ARBA" id="ARBA00023136"/>
    </source>
</evidence>
<keyword evidence="2 6" id="KW-0812">Transmembrane</keyword>
<dbReference type="PROSITE" id="PS50845">
    <property type="entry name" value="RETICULON"/>
    <property type="match status" value="1"/>
</dbReference>
<evidence type="ECO:0000313" key="9">
    <source>
        <dbReference type="EMBL" id="KAG6403535.1"/>
    </source>
</evidence>
<dbReference type="EMBL" id="PNBA02000013">
    <property type="protein sequence ID" value="KAG6403535.1"/>
    <property type="molecule type" value="Genomic_DNA"/>
</dbReference>
<dbReference type="GO" id="GO:0005789">
    <property type="term" value="C:endoplasmic reticulum membrane"/>
    <property type="evidence" value="ECO:0007669"/>
    <property type="project" value="UniProtKB-SubCell"/>
</dbReference>
<dbReference type="AlphaFoldDB" id="A0A8X8X0C1"/>
<dbReference type="Pfam" id="PF02453">
    <property type="entry name" value="Reticulon"/>
    <property type="match status" value="1"/>
</dbReference>
<organism evidence="9">
    <name type="scientific">Salvia splendens</name>
    <name type="common">Scarlet sage</name>
    <dbReference type="NCBI Taxonomy" id="180675"/>
    <lineage>
        <taxon>Eukaryota</taxon>
        <taxon>Viridiplantae</taxon>
        <taxon>Streptophyta</taxon>
        <taxon>Embryophyta</taxon>
        <taxon>Tracheophyta</taxon>
        <taxon>Spermatophyta</taxon>
        <taxon>Magnoliopsida</taxon>
        <taxon>eudicotyledons</taxon>
        <taxon>Gunneridae</taxon>
        <taxon>Pentapetalae</taxon>
        <taxon>asterids</taxon>
        <taxon>lamiids</taxon>
        <taxon>Lamiales</taxon>
        <taxon>Lamiaceae</taxon>
        <taxon>Nepetoideae</taxon>
        <taxon>Mentheae</taxon>
        <taxon>Salviinae</taxon>
        <taxon>Salvia</taxon>
        <taxon>Salvia subgen. Calosphace</taxon>
        <taxon>core Calosphace</taxon>
    </lineage>
</organism>
<dbReference type="InterPro" id="IPR003388">
    <property type="entry name" value="Reticulon"/>
</dbReference>
<dbReference type="GO" id="GO:0009617">
    <property type="term" value="P:response to bacterium"/>
    <property type="evidence" value="ECO:0007669"/>
    <property type="project" value="InterPro"/>
</dbReference>
<dbReference type="PANTHER" id="PTHR10994:SF177">
    <property type="entry name" value="RETICULON-LIKE PROTEIN B15"/>
    <property type="match status" value="1"/>
</dbReference>
<evidence type="ECO:0000313" key="10">
    <source>
        <dbReference type="Proteomes" id="UP000298416"/>
    </source>
</evidence>
<evidence type="ECO:0000256" key="2">
    <source>
        <dbReference type="ARBA" id="ARBA00022692"/>
    </source>
</evidence>
<sequence length="277" mass="31517">MDQEFEESPEQKLHNEDEQQGLGLGLNQDHIQDEFPKLQSQGHEQGLEIQGRALEQEFESQSQGQEQGQGKGRLFGREKPVHSALGGGASADLILWRNKQMSAALLAGSTVIWLLFEWIGYHLIPFICHFLILALATLFLWSNLSFYVHKSPLNLPVIELPQDLCTAVALLLCDRCNQAITMLWEVTSGKDLKKFLTAIFALWVVSIVGSWFDLLTIIYIINVLILTMPSLYEKHEDRVDSYALKAKARLKRQYSKLDEKVLQKLPKVPFISDNKQQ</sequence>
<reference evidence="9" key="2">
    <citation type="submission" date="2020-08" db="EMBL/GenBank/DDBJ databases">
        <title>Plant Genome Project.</title>
        <authorList>
            <person name="Zhang R.-G."/>
        </authorList>
    </citation>
    <scope>NUCLEOTIDE SEQUENCE</scope>
    <source>
        <strain evidence="9">Huo1</strain>
        <tissue evidence="9">Leaf</tissue>
    </source>
</reference>
<feature type="domain" description="Reticulon" evidence="8">
    <location>
        <begin position="90"/>
        <end position="277"/>
    </location>
</feature>
<reference evidence="9" key="1">
    <citation type="submission" date="2018-01" db="EMBL/GenBank/DDBJ databases">
        <authorList>
            <person name="Mao J.F."/>
        </authorList>
    </citation>
    <scope>NUCLEOTIDE SEQUENCE</scope>
    <source>
        <strain evidence="9">Huo1</strain>
        <tissue evidence="9">Leaf</tissue>
    </source>
</reference>
<feature type="transmembrane region" description="Helical" evidence="6">
    <location>
        <begin position="195"/>
        <end position="221"/>
    </location>
</feature>
<comment type="caution">
    <text evidence="9">The sequence shown here is derived from an EMBL/GenBank/DDBJ whole genome shotgun (WGS) entry which is preliminary data.</text>
</comment>
<proteinExistence type="predicted"/>
<evidence type="ECO:0000256" key="6">
    <source>
        <dbReference type="RuleBase" id="RU363132"/>
    </source>
</evidence>
<evidence type="ECO:0000256" key="1">
    <source>
        <dbReference type="ARBA" id="ARBA00004477"/>
    </source>
</evidence>
<keyword evidence="4 6" id="KW-1133">Transmembrane helix</keyword>
<dbReference type="PANTHER" id="PTHR10994">
    <property type="entry name" value="RETICULON"/>
    <property type="match status" value="1"/>
</dbReference>
<protein>
    <recommendedName>
        <fullName evidence="6">Reticulon-like protein</fullName>
    </recommendedName>
</protein>
<name>A0A8X8X0C1_SALSN</name>
<evidence type="ECO:0000256" key="7">
    <source>
        <dbReference type="SAM" id="MobiDB-lite"/>
    </source>
</evidence>
<evidence type="ECO:0000256" key="3">
    <source>
        <dbReference type="ARBA" id="ARBA00022824"/>
    </source>
</evidence>